<dbReference type="GO" id="GO:0016020">
    <property type="term" value="C:membrane"/>
    <property type="evidence" value="ECO:0007669"/>
    <property type="project" value="UniProtKB-SubCell"/>
</dbReference>
<evidence type="ECO:0000313" key="8">
    <source>
        <dbReference type="Proteomes" id="UP000011087"/>
    </source>
</evidence>
<dbReference type="Gene3D" id="1.10.3730.20">
    <property type="match status" value="1"/>
</dbReference>
<comment type="subcellular location">
    <subcellularLocation>
        <location evidence="1">Membrane</location>
        <topology evidence="1">Multi-pass membrane protein</topology>
    </subcellularLocation>
</comment>
<accession>L1JT72</accession>
<feature type="transmembrane region" description="Helical" evidence="5">
    <location>
        <begin position="88"/>
        <end position="107"/>
    </location>
</feature>
<feature type="non-terminal residue" evidence="6">
    <location>
        <position position="1"/>
    </location>
</feature>
<dbReference type="OrthoDB" id="165382at2759"/>
<dbReference type="KEGG" id="gtt:GUITHDRAFT_39565"/>
<dbReference type="eggNOG" id="KOG2922">
    <property type="taxonomic scope" value="Eukaryota"/>
</dbReference>
<dbReference type="Pfam" id="PF05653">
    <property type="entry name" value="Mg_trans_NIPA"/>
    <property type="match status" value="1"/>
</dbReference>
<keyword evidence="3 5" id="KW-1133">Transmembrane helix</keyword>
<dbReference type="HOGENOM" id="CLU_1158258_0_0_1"/>
<sequence length="215" mass="23212">WFGILGIIGGEVGNLIAYGYAPAAIVTPIGSIGVVTNVLITTWVLKEPLTILNIFGVLCVVAGIVIVVLFAPKAVITFSSRTVWNDVIFTRHFGIYLAVLAGSLMIMIPVSRKYGKKSVLIYIIMCAIIASLTIVCAKSFSTLLISSAENGIGTELLSPWPYIFLIVMVITAVLSMGYVNKAMMIFDNSQVVPTYFSLFTTASVGAVGWVYHEFD</sequence>
<evidence type="ECO:0000256" key="4">
    <source>
        <dbReference type="ARBA" id="ARBA00023136"/>
    </source>
</evidence>
<dbReference type="Proteomes" id="UP000011087">
    <property type="component" value="Unassembled WGS sequence"/>
</dbReference>
<dbReference type="RefSeq" id="XP_005838360.1">
    <property type="nucleotide sequence ID" value="XM_005838303.1"/>
</dbReference>
<keyword evidence="2 5" id="KW-0812">Transmembrane</keyword>
<reference evidence="6 8" key="1">
    <citation type="journal article" date="2012" name="Nature">
        <title>Algal genomes reveal evolutionary mosaicism and the fate of nucleomorphs.</title>
        <authorList>
            <consortium name="DOE Joint Genome Institute"/>
            <person name="Curtis B.A."/>
            <person name="Tanifuji G."/>
            <person name="Burki F."/>
            <person name="Gruber A."/>
            <person name="Irimia M."/>
            <person name="Maruyama S."/>
            <person name="Arias M.C."/>
            <person name="Ball S.G."/>
            <person name="Gile G.H."/>
            <person name="Hirakawa Y."/>
            <person name="Hopkins J.F."/>
            <person name="Kuo A."/>
            <person name="Rensing S.A."/>
            <person name="Schmutz J."/>
            <person name="Symeonidi A."/>
            <person name="Elias M."/>
            <person name="Eveleigh R.J."/>
            <person name="Herman E.K."/>
            <person name="Klute M.J."/>
            <person name="Nakayama T."/>
            <person name="Obornik M."/>
            <person name="Reyes-Prieto A."/>
            <person name="Armbrust E.V."/>
            <person name="Aves S.J."/>
            <person name="Beiko R.G."/>
            <person name="Coutinho P."/>
            <person name="Dacks J.B."/>
            <person name="Durnford D.G."/>
            <person name="Fast N.M."/>
            <person name="Green B.R."/>
            <person name="Grisdale C.J."/>
            <person name="Hempel F."/>
            <person name="Henrissat B."/>
            <person name="Hoppner M.P."/>
            <person name="Ishida K."/>
            <person name="Kim E."/>
            <person name="Koreny L."/>
            <person name="Kroth P.G."/>
            <person name="Liu Y."/>
            <person name="Malik S.B."/>
            <person name="Maier U.G."/>
            <person name="McRose D."/>
            <person name="Mock T."/>
            <person name="Neilson J.A."/>
            <person name="Onodera N.T."/>
            <person name="Poole A.M."/>
            <person name="Pritham E.J."/>
            <person name="Richards T.A."/>
            <person name="Rocap G."/>
            <person name="Roy S.W."/>
            <person name="Sarai C."/>
            <person name="Schaack S."/>
            <person name="Shirato S."/>
            <person name="Slamovits C.H."/>
            <person name="Spencer D.F."/>
            <person name="Suzuki S."/>
            <person name="Worden A.Z."/>
            <person name="Zauner S."/>
            <person name="Barry K."/>
            <person name="Bell C."/>
            <person name="Bharti A.K."/>
            <person name="Crow J.A."/>
            <person name="Grimwood J."/>
            <person name="Kramer R."/>
            <person name="Lindquist E."/>
            <person name="Lucas S."/>
            <person name="Salamov A."/>
            <person name="McFadden G.I."/>
            <person name="Lane C.E."/>
            <person name="Keeling P.J."/>
            <person name="Gray M.W."/>
            <person name="Grigoriev I.V."/>
            <person name="Archibald J.M."/>
        </authorList>
    </citation>
    <scope>NUCLEOTIDE SEQUENCE</scope>
    <source>
        <strain evidence="6 8">CCMP2712</strain>
    </source>
</reference>
<dbReference type="OMA" id="FETWVFI"/>
<reference evidence="7" key="3">
    <citation type="submission" date="2015-06" db="UniProtKB">
        <authorList>
            <consortium name="EnsemblProtists"/>
        </authorList>
    </citation>
    <scope>IDENTIFICATION</scope>
</reference>
<proteinExistence type="predicted"/>
<dbReference type="AlphaFoldDB" id="L1JT72"/>
<evidence type="ECO:0000313" key="7">
    <source>
        <dbReference type="EnsemblProtists" id="EKX51380"/>
    </source>
</evidence>
<dbReference type="PANTHER" id="PTHR12570:SF65">
    <property type="entry name" value="MAGNESIUM TRANSPORTER NIPA9-RELATED"/>
    <property type="match status" value="1"/>
</dbReference>
<feature type="transmembrane region" description="Helical" evidence="5">
    <location>
        <begin position="20"/>
        <end position="45"/>
    </location>
</feature>
<dbReference type="PANTHER" id="PTHR12570">
    <property type="match status" value="1"/>
</dbReference>
<evidence type="ECO:0000256" key="5">
    <source>
        <dbReference type="SAM" id="Phobius"/>
    </source>
</evidence>
<protein>
    <recommendedName>
        <fullName evidence="9">EamA domain-containing protein</fullName>
    </recommendedName>
</protein>
<feature type="transmembrane region" description="Helical" evidence="5">
    <location>
        <begin position="191"/>
        <end position="211"/>
    </location>
</feature>
<evidence type="ECO:0000313" key="6">
    <source>
        <dbReference type="EMBL" id="EKX51380.1"/>
    </source>
</evidence>
<dbReference type="EnsemblProtists" id="EKX51380">
    <property type="protein sequence ID" value="EKX51380"/>
    <property type="gene ID" value="GUITHDRAFT_39565"/>
</dbReference>
<evidence type="ECO:0000256" key="1">
    <source>
        <dbReference type="ARBA" id="ARBA00004141"/>
    </source>
</evidence>
<evidence type="ECO:0000256" key="2">
    <source>
        <dbReference type="ARBA" id="ARBA00022692"/>
    </source>
</evidence>
<dbReference type="GO" id="GO:0015095">
    <property type="term" value="F:magnesium ion transmembrane transporter activity"/>
    <property type="evidence" value="ECO:0007669"/>
    <property type="project" value="InterPro"/>
</dbReference>
<feature type="transmembrane region" description="Helical" evidence="5">
    <location>
        <begin position="119"/>
        <end position="140"/>
    </location>
</feature>
<feature type="non-terminal residue" evidence="6">
    <location>
        <position position="215"/>
    </location>
</feature>
<name>L1JT72_GUITC</name>
<evidence type="ECO:0000256" key="3">
    <source>
        <dbReference type="ARBA" id="ARBA00022989"/>
    </source>
</evidence>
<dbReference type="STRING" id="905079.L1JT72"/>
<dbReference type="GeneID" id="17308144"/>
<dbReference type="EMBL" id="JH992975">
    <property type="protein sequence ID" value="EKX51380.1"/>
    <property type="molecule type" value="Genomic_DNA"/>
</dbReference>
<reference evidence="8" key="2">
    <citation type="submission" date="2012-11" db="EMBL/GenBank/DDBJ databases">
        <authorList>
            <person name="Kuo A."/>
            <person name="Curtis B.A."/>
            <person name="Tanifuji G."/>
            <person name="Burki F."/>
            <person name="Gruber A."/>
            <person name="Irimia M."/>
            <person name="Maruyama S."/>
            <person name="Arias M.C."/>
            <person name="Ball S.G."/>
            <person name="Gile G.H."/>
            <person name="Hirakawa Y."/>
            <person name="Hopkins J.F."/>
            <person name="Rensing S.A."/>
            <person name="Schmutz J."/>
            <person name="Symeonidi A."/>
            <person name="Elias M."/>
            <person name="Eveleigh R.J."/>
            <person name="Herman E.K."/>
            <person name="Klute M.J."/>
            <person name="Nakayama T."/>
            <person name="Obornik M."/>
            <person name="Reyes-Prieto A."/>
            <person name="Armbrust E.V."/>
            <person name="Aves S.J."/>
            <person name="Beiko R.G."/>
            <person name="Coutinho P."/>
            <person name="Dacks J.B."/>
            <person name="Durnford D.G."/>
            <person name="Fast N.M."/>
            <person name="Green B.R."/>
            <person name="Grisdale C."/>
            <person name="Hempe F."/>
            <person name="Henrissat B."/>
            <person name="Hoppner M.P."/>
            <person name="Ishida K.-I."/>
            <person name="Kim E."/>
            <person name="Koreny L."/>
            <person name="Kroth P.G."/>
            <person name="Liu Y."/>
            <person name="Malik S.-B."/>
            <person name="Maier U.G."/>
            <person name="McRose D."/>
            <person name="Mock T."/>
            <person name="Neilson J.A."/>
            <person name="Onodera N.T."/>
            <person name="Poole A.M."/>
            <person name="Pritham E.J."/>
            <person name="Richards T.A."/>
            <person name="Rocap G."/>
            <person name="Roy S.W."/>
            <person name="Sarai C."/>
            <person name="Schaack S."/>
            <person name="Shirato S."/>
            <person name="Slamovits C.H."/>
            <person name="Spencer D.F."/>
            <person name="Suzuki S."/>
            <person name="Worden A.Z."/>
            <person name="Zauner S."/>
            <person name="Barry K."/>
            <person name="Bell C."/>
            <person name="Bharti A.K."/>
            <person name="Crow J.A."/>
            <person name="Grimwood J."/>
            <person name="Kramer R."/>
            <person name="Lindquist E."/>
            <person name="Lucas S."/>
            <person name="Salamov A."/>
            <person name="McFadden G.I."/>
            <person name="Lane C.E."/>
            <person name="Keeling P.J."/>
            <person name="Gray M.W."/>
            <person name="Grigoriev I.V."/>
            <person name="Archibald J.M."/>
        </authorList>
    </citation>
    <scope>NUCLEOTIDE SEQUENCE</scope>
    <source>
        <strain evidence="8">CCMP2712</strain>
    </source>
</reference>
<gene>
    <name evidence="6" type="ORF">GUITHDRAFT_39565</name>
</gene>
<dbReference type="SUPFAM" id="SSF103481">
    <property type="entry name" value="Multidrug resistance efflux transporter EmrE"/>
    <property type="match status" value="1"/>
</dbReference>
<dbReference type="PaxDb" id="55529-EKX51380"/>
<organism evidence="6">
    <name type="scientific">Guillardia theta (strain CCMP2712)</name>
    <name type="common">Cryptophyte</name>
    <dbReference type="NCBI Taxonomy" id="905079"/>
    <lineage>
        <taxon>Eukaryota</taxon>
        <taxon>Cryptophyceae</taxon>
        <taxon>Pyrenomonadales</taxon>
        <taxon>Geminigeraceae</taxon>
        <taxon>Guillardia</taxon>
    </lineage>
</organism>
<feature type="transmembrane region" description="Helical" evidence="5">
    <location>
        <begin position="160"/>
        <end position="179"/>
    </location>
</feature>
<dbReference type="InterPro" id="IPR008521">
    <property type="entry name" value="Mg_trans_NIPA"/>
</dbReference>
<feature type="transmembrane region" description="Helical" evidence="5">
    <location>
        <begin position="52"/>
        <end position="76"/>
    </location>
</feature>
<keyword evidence="8" id="KW-1185">Reference proteome</keyword>
<dbReference type="InterPro" id="IPR037185">
    <property type="entry name" value="EmrE-like"/>
</dbReference>
<keyword evidence="4 5" id="KW-0472">Membrane</keyword>
<evidence type="ECO:0008006" key="9">
    <source>
        <dbReference type="Google" id="ProtNLM"/>
    </source>
</evidence>